<dbReference type="Proteomes" id="UP000663845">
    <property type="component" value="Unassembled WGS sequence"/>
</dbReference>
<evidence type="ECO:0000313" key="1">
    <source>
        <dbReference type="EMBL" id="CAF0832038.1"/>
    </source>
</evidence>
<dbReference type="AlphaFoldDB" id="A0A813UX62"/>
<evidence type="ECO:0000313" key="2">
    <source>
        <dbReference type="Proteomes" id="UP000663845"/>
    </source>
</evidence>
<protein>
    <submittedName>
        <fullName evidence="1">Uncharacterized protein</fullName>
    </submittedName>
</protein>
<organism evidence="1 2">
    <name type="scientific">Adineta steineri</name>
    <dbReference type="NCBI Taxonomy" id="433720"/>
    <lineage>
        <taxon>Eukaryota</taxon>
        <taxon>Metazoa</taxon>
        <taxon>Spiralia</taxon>
        <taxon>Gnathifera</taxon>
        <taxon>Rotifera</taxon>
        <taxon>Eurotatoria</taxon>
        <taxon>Bdelloidea</taxon>
        <taxon>Adinetida</taxon>
        <taxon>Adinetidae</taxon>
        <taxon>Adineta</taxon>
    </lineage>
</organism>
<gene>
    <name evidence="1" type="ORF">JYZ213_LOCUS6888</name>
</gene>
<comment type="caution">
    <text evidence="1">The sequence shown here is derived from an EMBL/GenBank/DDBJ whole genome shotgun (WGS) entry which is preliminary data.</text>
</comment>
<name>A0A813UX62_9BILA</name>
<sequence>MKPIQIIGFTPLGVILAERLTYSQNNISKTYSDIYLIEQISSLSIDDHWQSVSLFCLINLLKQCRILLSDNSKKFGINIKHIHMNEQMVYSYIKLATECVQKYYLNLLKKLQIKFRSFDDQIENNEHVKESSLNKQIYQSYFSSLKSNNHENYITYITYSHSCYPQFDQSLRLNAFHTIFQYLLSYPTVKFIGPDIFTFEFAYLLYSLGYNQIYLYRMYPNETSLIPISKTNTNLVTLSQFDQTLRLNAFHTIFQYLLSYPTVKLIGPDIFSFEFAYLLYSLGYNQIYLYRMYPNETSLIPISKTNTNLVTLFQIFFKSIHKSIIQTNSNENHRTMLYIIEQFHQFKMNLDADGQLEYEKYIQPIMPITRTSVEIKKSKRTYLETFRQQNQGELFTKFSTSNNKISTIEDTPINHEEESSDDYFPPSSTFFVLTDINTPSNLTIPSKIPFPNAIRTFYSTPSSLIQNIYQTLRTISNDETIPDLTNIFLSVDHELCVIQNHTIIKNDEFGKDEIFQSQQHDLQRPIENLHDLHKIIQRPINSSGQLTLYESQLFENDALDLQSLLLIFNPQKEIPKNELIFLFHNEYDWHNLLVLPNHLI</sequence>
<reference evidence="1" key="1">
    <citation type="submission" date="2021-02" db="EMBL/GenBank/DDBJ databases">
        <authorList>
            <person name="Nowell W R."/>
        </authorList>
    </citation>
    <scope>NUCLEOTIDE SEQUENCE</scope>
</reference>
<accession>A0A813UX62</accession>
<dbReference type="EMBL" id="CAJNOG010000044">
    <property type="protein sequence ID" value="CAF0832038.1"/>
    <property type="molecule type" value="Genomic_DNA"/>
</dbReference>
<proteinExistence type="predicted"/>